<dbReference type="InterPro" id="IPR052048">
    <property type="entry name" value="ST_Response_Regulator"/>
</dbReference>
<protein>
    <submittedName>
        <fullName evidence="4">Transcriptional regulator</fullName>
    </submittedName>
</protein>
<dbReference type="Pfam" id="PF08664">
    <property type="entry name" value="YcbB"/>
    <property type="match status" value="1"/>
</dbReference>
<feature type="modified residue" description="4-aspartylphosphate" evidence="1">
    <location>
        <position position="54"/>
    </location>
</feature>
<evidence type="ECO:0000313" key="5">
    <source>
        <dbReference type="Proteomes" id="UP000050996"/>
    </source>
</evidence>
<dbReference type="SUPFAM" id="SSF52172">
    <property type="entry name" value="CheY-like"/>
    <property type="match status" value="1"/>
</dbReference>
<keyword evidence="2" id="KW-0175">Coiled coil</keyword>
<dbReference type="PATRIC" id="fig|1637975.4.peg.2444"/>
<dbReference type="Gene3D" id="3.40.50.2300">
    <property type="match status" value="1"/>
</dbReference>
<accession>A0A0Q3QMQ0</accession>
<evidence type="ECO:0000313" key="4">
    <source>
        <dbReference type="EMBL" id="KQL19393.1"/>
    </source>
</evidence>
<dbReference type="PANTHER" id="PTHR43228">
    <property type="entry name" value="TWO-COMPONENT RESPONSE REGULATOR"/>
    <property type="match status" value="1"/>
</dbReference>
<proteinExistence type="predicted"/>
<reference evidence="4 5" key="1">
    <citation type="submission" date="2015-09" db="EMBL/GenBank/DDBJ databases">
        <title>Genome sequencing project for genomic taxonomy and phylogenomics of Bacillus-like bacteria.</title>
        <authorList>
            <person name="Liu B."/>
            <person name="Wang J."/>
            <person name="Zhu Y."/>
            <person name="Liu G."/>
            <person name="Chen Q."/>
            <person name="Chen Z."/>
            <person name="Lan J."/>
            <person name="Che J."/>
            <person name="Ge C."/>
            <person name="Shi H."/>
            <person name="Pan Z."/>
            <person name="Liu X."/>
        </authorList>
    </citation>
    <scope>NUCLEOTIDE SEQUENCE [LARGE SCALE GENOMIC DNA]</scope>
    <source>
        <strain evidence="4 5">FJAT-18043</strain>
    </source>
</reference>
<dbReference type="EMBL" id="LJIX01000006">
    <property type="protein sequence ID" value="KQL19393.1"/>
    <property type="molecule type" value="Genomic_DNA"/>
</dbReference>
<dbReference type="RefSeq" id="WP_056684508.1">
    <property type="nucleotide sequence ID" value="NZ_CP041305.1"/>
</dbReference>
<keyword evidence="5" id="KW-1185">Reference proteome</keyword>
<dbReference type="Pfam" id="PF00072">
    <property type="entry name" value="Response_reg"/>
    <property type="match status" value="1"/>
</dbReference>
<gene>
    <name evidence="4" type="ORF">AN957_13005</name>
</gene>
<keyword evidence="1" id="KW-0597">Phosphoprotein</keyword>
<dbReference type="Proteomes" id="UP000050996">
    <property type="component" value="Unassembled WGS sequence"/>
</dbReference>
<dbReference type="InterPro" id="IPR013972">
    <property type="entry name" value="YcbB"/>
</dbReference>
<sequence>MKFFIADDSYSIRAMLSEIIEEEELGTVKGEAEDGIEISSELLSVKEIDILLIDLLMPERDGIETIRELGPLFKGKTIMISQVDAKEMVAEAYSLGIEYYITKPINKCEVVTVIKKVTEHYLREKSIINIQDSLKSLAGFQTEGMVHKEQEDPAMLVVSSGKSILLDLGIVGDCGYRDLLAIIKYLYSLEKHKDGTPFPPLKTLFEKVAENLLEIENDESSLKREMKACEQRVRRIIHRALEHVASLGLTDYTNPKFELYASTFFDYSVIRKKMLEIEGKSNGNMMPLRVNIKKFIEVLYMEAIELSDGKN</sequence>
<evidence type="ECO:0000256" key="2">
    <source>
        <dbReference type="SAM" id="Coils"/>
    </source>
</evidence>
<name>A0A0Q3QMQ0_9BACI</name>
<dbReference type="STRING" id="1637975.AN957_13005"/>
<dbReference type="GO" id="GO:0000160">
    <property type="term" value="P:phosphorelay signal transduction system"/>
    <property type="evidence" value="ECO:0007669"/>
    <property type="project" value="InterPro"/>
</dbReference>
<evidence type="ECO:0000256" key="1">
    <source>
        <dbReference type="PROSITE-ProRule" id="PRU00169"/>
    </source>
</evidence>
<dbReference type="PANTHER" id="PTHR43228:SF8">
    <property type="entry name" value="TRANSCRIPTIONAL REGULATORY PROTEIN GLNL"/>
    <property type="match status" value="1"/>
</dbReference>
<dbReference type="AlphaFoldDB" id="A0A0Q3QMQ0"/>
<comment type="caution">
    <text evidence="4">The sequence shown here is derived from an EMBL/GenBank/DDBJ whole genome shotgun (WGS) entry which is preliminary data.</text>
</comment>
<feature type="coiled-coil region" evidence="2">
    <location>
        <begin position="205"/>
        <end position="232"/>
    </location>
</feature>
<dbReference type="InterPro" id="IPR011006">
    <property type="entry name" value="CheY-like_superfamily"/>
</dbReference>
<dbReference type="PROSITE" id="PS50110">
    <property type="entry name" value="RESPONSE_REGULATORY"/>
    <property type="match status" value="1"/>
</dbReference>
<feature type="domain" description="Response regulatory" evidence="3">
    <location>
        <begin position="2"/>
        <end position="118"/>
    </location>
</feature>
<organism evidence="4 5">
    <name type="scientific">Cytobacillus solani</name>
    <dbReference type="NCBI Taxonomy" id="1637975"/>
    <lineage>
        <taxon>Bacteria</taxon>
        <taxon>Bacillati</taxon>
        <taxon>Bacillota</taxon>
        <taxon>Bacilli</taxon>
        <taxon>Bacillales</taxon>
        <taxon>Bacillaceae</taxon>
        <taxon>Cytobacillus</taxon>
    </lineage>
</organism>
<evidence type="ECO:0000259" key="3">
    <source>
        <dbReference type="PROSITE" id="PS50110"/>
    </source>
</evidence>
<dbReference type="InterPro" id="IPR001789">
    <property type="entry name" value="Sig_transdc_resp-reg_receiver"/>
</dbReference>
<dbReference type="SMART" id="SM00448">
    <property type="entry name" value="REC"/>
    <property type="match status" value="1"/>
</dbReference>